<evidence type="ECO:0000313" key="5">
    <source>
        <dbReference type="Proteomes" id="UP001139461"/>
    </source>
</evidence>
<sequence length="405" mass="47335">MTKTQKIFLFVFLLVLAGLVYAEATKPQPVNWFPSYSKEDKIPLGTYVLHDLLQDAFDEKFVEKDAPPFETLQQNNLHGTYLFINNHIGFDKVELDSLMHWAEAGNTVFISANYLGEKLLDTLNLKIETEVNVEKIGTEPLVKLVNKRYASQKPFHIKKNFPVRYFSEIDTLSQTVLGVSGGFINSLKIKEPHVNFIKAPMGKGQFLLHLQPEVFSNFFILSEENATHTAQIFSYLNNDEIIYWDNYYKTGKRIDISPLRVLLNNKYFKWAYYFVLLGVLLFIIFEGRRKQRSIPIVQPLTNKTYEYTRTIAGMYLDKKEYKLVAEKQIALFMEFIRTRLRVPTEKVNKRFYKTVAERSGNTREETLKLFTFIEQLQNKSNTSQDELLKLYQEIKEFKKKTDGKS</sequence>
<name>A0A9X1QW91_9FLAO</name>
<evidence type="ECO:0000259" key="3">
    <source>
        <dbReference type="Pfam" id="PF14258"/>
    </source>
</evidence>
<dbReference type="RefSeq" id="WP_237602105.1">
    <property type="nucleotide sequence ID" value="NZ_JAIRBA010000006.1"/>
</dbReference>
<reference evidence="4" key="1">
    <citation type="submission" date="2021-09" db="EMBL/GenBank/DDBJ databases">
        <title>Genome of Aequorivita sp. strain F47161.</title>
        <authorList>
            <person name="Wang Y."/>
        </authorList>
    </citation>
    <scope>NUCLEOTIDE SEQUENCE</scope>
    <source>
        <strain evidence="4">F47161</strain>
    </source>
</reference>
<evidence type="ECO:0000313" key="4">
    <source>
        <dbReference type="EMBL" id="MCG2418288.1"/>
    </source>
</evidence>
<dbReference type="InterPro" id="IPR025646">
    <property type="entry name" value="DUF4350"/>
</dbReference>
<organism evidence="4 5">
    <name type="scientific">Aequorivita vitellina</name>
    <dbReference type="NCBI Taxonomy" id="2874475"/>
    <lineage>
        <taxon>Bacteria</taxon>
        <taxon>Pseudomonadati</taxon>
        <taxon>Bacteroidota</taxon>
        <taxon>Flavobacteriia</taxon>
        <taxon>Flavobacteriales</taxon>
        <taxon>Flavobacteriaceae</taxon>
        <taxon>Aequorivita</taxon>
    </lineage>
</organism>
<proteinExistence type="predicted"/>
<feature type="chain" id="PRO_5040961481" evidence="2">
    <location>
        <begin position="23"/>
        <end position="405"/>
    </location>
</feature>
<accession>A0A9X1QW91</accession>
<dbReference type="Pfam" id="PF14258">
    <property type="entry name" value="DUF4350"/>
    <property type="match status" value="1"/>
</dbReference>
<evidence type="ECO:0000256" key="2">
    <source>
        <dbReference type="SAM" id="SignalP"/>
    </source>
</evidence>
<keyword evidence="1" id="KW-1133">Transmembrane helix</keyword>
<feature type="domain" description="DUF4350" evidence="3">
    <location>
        <begin position="40"/>
        <end position="230"/>
    </location>
</feature>
<dbReference type="AlphaFoldDB" id="A0A9X1QW91"/>
<keyword evidence="1" id="KW-0472">Membrane</keyword>
<dbReference type="EMBL" id="JAIRBA010000006">
    <property type="protein sequence ID" value="MCG2418288.1"/>
    <property type="molecule type" value="Genomic_DNA"/>
</dbReference>
<feature type="signal peptide" evidence="2">
    <location>
        <begin position="1"/>
        <end position="22"/>
    </location>
</feature>
<gene>
    <name evidence="4" type="ORF">K8089_04580</name>
</gene>
<comment type="caution">
    <text evidence="4">The sequence shown here is derived from an EMBL/GenBank/DDBJ whole genome shotgun (WGS) entry which is preliminary data.</text>
</comment>
<dbReference type="Proteomes" id="UP001139461">
    <property type="component" value="Unassembled WGS sequence"/>
</dbReference>
<keyword evidence="1" id="KW-0812">Transmembrane</keyword>
<feature type="transmembrane region" description="Helical" evidence="1">
    <location>
        <begin position="267"/>
        <end position="285"/>
    </location>
</feature>
<evidence type="ECO:0000256" key="1">
    <source>
        <dbReference type="SAM" id="Phobius"/>
    </source>
</evidence>
<keyword evidence="5" id="KW-1185">Reference proteome</keyword>
<protein>
    <submittedName>
        <fullName evidence="4">DUF4350 domain-containing protein</fullName>
    </submittedName>
</protein>
<keyword evidence="2" id="KW-0732">Signal</keyword>